<sequence>MKFMQRLGRSFMLPVAVLPVAAILMGISYWISSIWGTSVFSVFINAAGAALLDNMALLFAIGISLGMANKTDGTSALAGLASWLVVTTILSPGTVAALMGIAVEDVNPAFLVTQNVFVGILCGLIGAWSYNKFKDTKLPDALSFFSGKRSVAIVSAAMSLVLAVVLLFVWPFVYTGLVTFGEWISTLGPWGAGLYGFFNRLLIPLGLHHALNSVFWFDVAGINDLNNFLLGANGEGVFGVTGQYMTGFFPIMMFGLPGAALAMYVTAKSTRKKVVAGILLSAAIASFFVGVTEPLEFSFMFLAPWLYVVHAFFTGISMAVMSILPVRMGFGFSAGFIDLVLGWVNPLAQNPWIIPIAGVFWFIVYFFVFRFIILKFNLKTPGREDDDVVEEVGDAPSGEDKFAVAAARFIQGLGGKDNIVEIDNCATRLRMEISDTSKVDEPALKKAGAAGVMKPGGHSVQVIYGLNVQFVKDAMEEIIAGRLDVPEAISGWSSTSADAGGTTATTVTAVEQKTDSAGRVVTLRQPVQGAVLPLSAVPDPMFAEGTMGPGIAVDPVGDTVIAPADATVASIFPTGHAIGLVLEDGTELLIHVGVDTVNMKGDGFEVLVSAGDTVTAGTPLLRFDAAKIDAAGLSAITPVIVLNDESATVAFD</sequence>
<evidence type="ECO:0000259" key="13">
    <source>
        <dbReference type="PROSITE" id="PS51093"/>
    </source>
</evidence>
<dbReference type="Pfam" id="PF02378">
    <property type="entry name" value="PTS_EIIC"/>
    <property type="match status" value="1"/>
</dbReference>
<feature type="transmembrane region" description="Helical" evidence="12">
    <location>
        <begin position="274"/>
        <end position="291"/>
    </location>
</feature>
<evidence type="ECO:0000256" key="3">
    <source>
        <dbReference type="ARBA" id="ARBA00022475"/>
    </source>
</evidence>
<keyword evidence="8" id="KW-0418">Kinase</keyword>
<dbReference type="SUPFAM" id="SSF55604">
    <property type="entry name" value="Glucose permease domain IIB"/>
    <property type="match status" value="1"/>
</dbReference>
<evidence type="ECO:0000256" key="7">
    <source>
        <dbReference type="ARBA" id="ARBA00022692"/>
    </source>
</evidence>
<evidence type="ECO:0000256" key="5">
    <source>
        <dbReference type="ARBA" id="ARBA00022679"/>
    </source>
</evidence>
<dbReference type="GO" id="GO:0103111">
    <property type="term" value="F:protein-N(pi)-phosphohistidine--N-acetyl-D-glucosamine phosphotransferase activity"/>
    <property type="evidence" value="ECO:0007669"/>
    <property type="project" value="UniProtKB-EC"/>
</dbReference>
<reference evidence="17" key="1">
    <citation type="journal article" date="2019" name="Int. J. Syst. Evol. Microbiol.">
        <title>The Global Catalogue of Microorganisms (GCM) 10K type strain sequencing project: providing services to taxonomists for standard genome sequencing and annotation.</title>
        <authorList>
            <consortium name="The Broad Institute Genomics Platform"/>
            <consortium name="The Broad Institute Genome Sequencing Center for Infectious Disease"/>
            <person name="Wu L."/>
            <person name="Ma J."/>
        </authorList>
    </citation>
    <scope>NUCLEOTIDE SEQUENCE [LARGE SCALE GENOMIC DNA]</scope>
    <source>
        <strain evidence="17">CCUG 50754</strain>
    </source>
</reference>
<keyword evidence="10 12" id="KW-0472">Membrane</keyword>
<dbReference type="CDD" id="cd00212">
    <property type="entry name" value="PTS_IIB_glc"/>
    <property type="match status" value="1"/>
</dbReference>
<feature type="active site" description="Phosphocysteine intermediate; for EIIB activity" evidence="11">
    <location>
        <position position="425"/>
    </location>
</feature>
<keyword evidence="9 12" id="KW-1133">Transmembrane helix</keyword>
<dbReference type="InterPro" id="IPR010974">
    <property type="entry name" value="PTS_IIBC_nag"/>
</dbReference>
<feature type="domain" description="PTS EIIB type-1" evidence="14">
    <location>
        <begin position="403"/>
        <end position="485"/>
    </location>
</feature>
<dbReference type="NCBIfam" id="TIGR00830">
    <property type="entry name" value="PTBA"/>
    <property type="match status" value="1"/>
</dbReference>
<dbReference type="NCBIfam" id="TIGR00826">
    <property type="entry name" value="EIIB_glc"/>
    <property type="match status" value="1"/>
</dbReference>
<keyword evidence="2" id="KW-0813">Transport</keyword>
<gene>
    <name evidence="16" type="primary">nagE</name>
    <name evidence="16" type="ORF">ACFQZV_12630</name>
</gene>
<dbReference type="PROSITE" id="PS00371">
    <property type="entry name" value="PTS_EIIA_TYPE_1_HIS"/>
    <property type="match status" value="1"/>
</dbReference>
<dbReference type="Proteomes" id="UP001597042">
    <property type="component" value="Unassembled WGS sequence"/>
</dbReference>
<evidence type="ECO:0000256" key="4">
    <source>
        <dbReference type="ARBA" id="ARBA00022597"/>
    </source>
</evidence>
<dbReference type="InterPro" id="IPR018113">
    <property type="entry name" value="PTrfase_EIIB_Cys"/>
</dbReference>
<name>A0ABW2ZU52_9MICO</name>
<evidence type="ECO:0000313" key="17">
    <source>
        <dbReference type="Proteomes" id="UP001597042"/>
    </source>
</evidence>
<dbReference type="InterPro" id="IPR003352">
    <property type="entry name" value="PTS_EIIC"/>
</dbReference>
<keyword evidence="7 12" id="KW-0812">Transmembrane</keyword>
<organism evidence="16 17">
    <name type="scientific">Microbacterium koreense</name>
    <dbReference type="NCBI Taxonomy" id="323761"/>
    <lineage>
        <taxon>Bacteria</taxon>
        <taxon>Bacillati</taxon>
        <taxon>Actinomycetota</taxon>
        <taxon>Actinomycetes</taxon>
        <taxon>Micrococcales</taxon>
        <taxon>Microbacteriaceae</taxon>
        <taxon>Microbacterium</taxon>
    </lineage>
</organism>
<feature type="transmembrane region" description="Helical" evidence="12">
    <location>
        <begin position="109"/>
        <end position="130"/>
    </location>
</feature>
<keyword evidence="5 16" id="KW-0808">Transferase</keyword>
<dbReference type="EC" id="2.7.1.193" evidence="16"/>
<feature type="transmembrane region" description="Helical" evidence="12">
    <location>
        <begin position="12"/>
        <end position="31"/>
    </location>
</feature>
<dbReference type="Pfam" id="PF00367">
    <property type="entry name" value="PTS_EIIB"/>
    <property type="match status" value="1"/>
</dbReference>
<dbReference type="Gene3D" id="2.70.70.10">
    <property type="entry name" value="Glucose Permease (Domain IIA)"/>
    <property type="match status" value="1"/>
</dbReference>
<feature type="transmembrane region" description="Helical" evidence="12">
    <location>
        <begin position="297"/>
        <end position="321"/>
    </location>
</feature>
<dbReference type="InterPro" id="IPR036878">
    <property type="entry name" value="Glu_permease_IIB"/>
</dbReference>
<feature type="transmembrane region" description="Helical" evidence="12">
    <location>
        <begin position="352"/>
        <end position="373"/>
    </location>
</feature>
<evidence type="ECO:0000259" key="15">
    <source>
        <dbReference type="PROSITE" id="PS51103"/>
    </source>
</evidence>
<dbReference type="EMBL" id="JBHTIM010000001">
    <property type="protein sequence ID" value="MFD0782140.1"/>
    <property type="molecule type" value="Genomic_DNA"/>
</dbReference>
<dbReference type="PANTHER" id="PTHR30009:SF4">
    <property type="entry name" value="PTS SYSTEM N-ACETYLGLUCOSAMINE-SPECIFIC EIICBA COMPONENT"/>
    <property type="match status" value="1"/>
</dbReference>
<dbReference type="InterPro" id="IPR001127">
    <property type="entry name" value="PTS_EIIA_1_perm"/>
</dbReference>
<keyword evidence="3" id="KW-1003">Cell membrane</keyword>
<dbReference type="InterPro" id="IPR011055">
    <property type="entry name" value="Dup_hybrid_motif"/>
</dbReference>
<dbReference type="InterPro" id="IPR013013">
    <property type="entry name" value="PTS_EIIC_1"/>
</dbReference>
<feature type="domain" description="PTS EIIA type-1" evidence="13">
    <location>
        <begin position="539"/>
        <end position="643"/>
    </location>
</feature>
<dbReference type="PROSITE" id="PS51103">
    <property type="entry name" value="PTS_EIIC_TYPE_1"/>
    <property type="match status" value="1"/>
</dbReference>
<evidence type="ECO:0000256" key="9">
    <source>
        <dbReference type="ARBA" id="ARBA00022989"/>
    </source>
</evidence>
<dbReference type="NCBIfam" id="TIGR01998">
    <property type="entry name" value="PTS-II-BC-nag"/>
    <property type="match status" value="1"/>
</dbReference>
<dbReference type="RefSeq" id="WP_378753471.1">
    <property type="nucleotide sequence ID" value="NZ_JBHSSV010000016.1"/>
</dbReference>
<dbReference type="InterPro" id="IPR001996">
    <property type="entry name" value="PTS_IIB_1"/>
</dbReference>
<feature type="transmembrane region" description="Helical" evidence="12">
    <location>
        <begin position="328"/>
        <end position="346"/>
    </location>
</feature>
<evidence type="ECO:0000256" key="1">
    <source>
        <dbReference type="ARBA" id="ARBA00004651"/>
    </source>
</evidence>
<evidence type="ECO:0000256" key="12">
    <source>
        <dbReference type="SAM" id="Phobius"/>
    </source>
</evidence>
<evidence type="ECO:0000256" key="8">
    <source>
        <dbReference type="ARBA" id="ARBA00022777"/>
    </source>
</evidence>
<keyword evidence="6" id="KW-0598">Phosphotransferase system</keyword>
<keyword evidence="17" id="KW-1185">Reference proteome</keyword>
<keyword evidence="4" id="KW-0762">Sugar transport</keyword>
<evidence type="ECO:0000256" key="2">
    <source>
        <dbReference type="ARBA" id="ARBA00022448"/>
    </source>
</evidence>
<comment type="subcellular location">
    <subcellularLocation>
        <location evidence="1">Cell membrane</location>
        <topology evidence="1">Multi-pass membrane protein</topology>
    </subcellularLocation>
</comment>
<protein>
    <submittedName>
        <fullName evidence="16">N-acetylglucosamine-specific PTS transporter subunit IIBC</fullName>
        <ecNumber evidence="16">2.7.1.193</ecNumber>
    </submittedName>
</protein>
<dbReference type="InterPro" id="IPR050429">
    <property type="entry name" value="PTS_Glucose_EIICBA"/>
</dbReference>
<dbReference type="PROSITE" id="PS51093">
    <property type="entry name" value="PTS_EIIA_TYPE_1"/>
    <property type="match status" value="1"/>
</dbReference>
<dbReference type="PANTHER" id="PTHR30009">
    <property type="entry name" value="CYTOCHROME C-TYPE SYNTHESIS PROTEIN AND PTS TRANSMEMBRANE COMPONENT"/>
    <property type="match status" value="1"/>
</dbReference>
<proteinExistence type="predicted"/>
<feature type="domain" description="PTS EIIC type-1" evidence="15">
    <location>
        <begin position="1"/>
        <end position="385"/>
    </location>
</feature>
<dbReference type="SUPFAM" id="SSF51261">
    <property type="entry name" value="Duplicated hybrid motif"/>
    <property type="match status" value="1"/>
</dbReference>
<feature type="transmembrane region" description="Helical" evidence="12">
    <location>
        <begin position="80"/>
        <end position="103"/>
    </location>
</feature>
<feature type="transmembrane region" description="Helical" evidence="12">
    <location>
        <begin position="43"/>
        <end position="68"/>
    </location>
</feature>
<evidence type="ECO:0000256" key="11">
    <source>
        <dbReference type="PROSITE-ProRule" id="PRU00421"/>
    </source>
</evidence>
<feature type="transmembrane region" description="Helical" evidence="12">
    <location>
        <begin position="247"/>
        <end position="267"/>
    </location>
</feature>
<dbReference type="PROSITE" id="PS01035">
    <property type="entry name" value="PTS_EIIB_TYPE_1_CYS"/>
    <property type="match status" value="1"/>
</dbReference>
<dbReference type="PROSITE" id="PS51098">
    <property type="entry name" value="PTS_EIIB_TYPE_1"/>
    <property type="match status" value="1"/>
</dbReference>
<evidence type="ECO:0000256" key="6">
    <source>
        <dbReference type="ARBA" id="ARBA00022683"/>
    </source>
</evidence>
<dbReference type="Gene3D" id="3.30.1360.60">
    <property type="entry name" value="Glucose permease domain IIB"/>
    <property type="match status" value="1"/>
</dbReference>
<evidence type="ECO:0000313" key="16">
    <source>
        <dbReference type="EMBL" id="MFD0782140.1"/>
    </source>
</evidence>
<feature type="transmembrane region" description="Helical" evidence="12">
    <location>
        <begin position="151"/>
        <end position="173"/>
    </location>
</feature>
<comment type="caution">
    <text evidence="16">The sequence shown here is derived from an EMBL/GenBank/DDBJ whole genome shotgun (WGS) entry which is preliminary data.</text>
</comment>
<accession>A0ABW2ZU52</accession>
<evidence type="ECO:0000256" key="10">
    <source>
        <dbReference type="ARBA" id="ARBA00023136"/>
    </source>
</evidence>
<evidence type="ECO:0000259" key="14">
    <source>
        <dbReference type="PROSITE" id="PS51098"/>
    </source>
</evidence>
<dbReference type="Pfam" id="PF00358">
    <property type="entry name" value="PTS_EIIA_1"/>
    <property type="match status" value="1"/>
</dbReference>